<dbReference type="PROSITE" id="PS00912">
    <property type="entry name" value="DHODEHASE_2"/>
    <property type="match status" value="1"/>
</dbReference>
<dbReference type="PANTHER" id="PTHR48109:SF1">
    <property type="entry name" value="DIHYDROOROTATE DEHYDROGENASE (FUMARATE)"/>
    <property type="match status" value="1"/>
</dbReference>
<comment type="caution">
    <text evidence="8">Lacks conserved residue(s) required for the propagation of feature annotation.</text>
</comment>
<comment type="caution">
    <text evidence="10">The sequence shown here is derived from an EMBL/GenBank/DDBJ whole genome shotgun (WGS) entry which is preliminary data.</text>
</comment>
<feature type="binding site" evidence="8">
    <location>
        <begin position="263"/>
        <end position="264"/>
    </location>
    <ligand>
        <name>FMN</name>
        <dbReference type="ChEBI" id="CHEBI:58210"/>
    </ligand>
</feature>
<dbReference type="InterPro" id="IPR001295">
    <property type="entry name" value="Dihydroorotate_DH_CS"/>
</dbReference>
<feature type="binding site" evidence="8">
    <location>
        <position position="210"/>
    </location>
    <ligand>
        <name>FMN</name>
        <dbReference type="ChEBI" id="CHEBI:58210"/>
    </ligand>
</feature>
<feature type="binding site" evidence="8">
    <location>
        <position position="146"/>
    </location>
    <ligand>
        <name>substrate</name>
    </ligand>
</feature>
<feature type="binding site" evidence="8">
    <location>
        <position position="42"/>
    </location>
    <ligand>
        <name>FMN</name>
        <dbReference type="ChEBI" id="CHEBI:58210"/>
    </ligand>
</feature>
<comment type="function">
    <text evidence="8">Catalyzes the conversion of dihydroorotate to orotate.</text>
</comment>
<name>A0ABS6W8A6_9BIFI</name>
<accession>A0ABS6W8A6</accession>
<dbReference type="NCBIfam" id="NF005574">
    <property type="entry name" value="PRK07259.1"/>
    <property type="match status" value="1"/>
</dbReference>
<dbReference type="InterPro" id="IPR033888">
    <property type="entry name" value="DHOD_1B"/>
</dbReference>
<evidence type="ECO:0000256" key="1">
    <source>
        <dbReference type="ARBA" id="ARBA00004496"/>
    </source>
</evidence>
<feature type="binding site" evidence="8">
    <location>
        <begin position="211"/>
        <end position="212"/>
    </location>
    <ligand>
        <name>substrate</name>
    </ligand>
</feature>
<feature type="binding site" evidence="8">
    <location>
        <position position="146"/>
    </location>
    <ligand>
        <name>FMN</name>
        <dbReference type="ChEBI" id="CHEBI:58210"/>
    </ligand>
</feature>
<dbReference type="PANTHER" id="PTHR48109">
    <property type="entry name" value="DIHYDROOROTATE DEHYDROGENASE (QUINONE), MITOCHONDRIAL-RELATED"/>
    <property type="match status" value="1"/>
</dbReference>
<evidence type="ECO:0000313" key="10">
    <source>
        <dbReference type="EMBL" id="MBW3082735.1"/>
    </source>
</evidence>
<keyword evidence="4 8" id="KW-0963">Cytoplasm</keyword>
<dbReference type="Pfam" id="PF01180">
    <property type="entry name" value="DHO_dh"/>
    <property type="match status" value="1"/>
</dbReference>
<keyword evidence="7 8" id="KW-0665">Pyrimidine biosynthesis</keyword>
<dbReference type="InterPro" id="IPR005720">
    <property type="entry name" value="Dihydroorotate_DH_cat"/>
</dbReference>
<feature type="active site" description="Nucleophile" evidence="8">
    <location>
        <position position="149"/>
    </location>
</feature>
<evidence type="ECO:0000256" key="6">
    <source>
        <dbReference type="ARBA" id="ARBA00022643"/>
    </source>
</evidence>
<gene>
    <name evidence="8" type="primary">pyrD</name>
    <name evidence="10" type="ORF">KIH73_04985</name>
</gene>
<comment type="pathway">
    <text evidence="2 8">Pyrimidine metabolism; UMP biosynthesis via de novo pathway.</text>
</comment>
<evidence type="ECO:0000313" key="11">
    <source>
        <dbReference type="Proteomes" id="UP000812844"/>
    </source>
</evidence>
<dbReference type="InterPro" id="IPR012135">
    <property type="entry name" value="Dihydroorotate_DH_1_2"/>
</dbReference>
<evidence type="ECO:0000256" key="4">
    <source>
        <dbReference type="ARBA" id="ARBA00022490"/>
    </source>
</evidence>
<sequence>MGGLTMETMQREPRINVYEPHEWRHGTVVAGVPWKNPVGTASGTFQLAACRWFYDVAQMGAICTKGVSPVPWEGNPGPRTAECPGGMVNAVGLQNPGVDHYLVDELPKLKQMGATVITNVAGHSDDDYAEVVAKLADSAADMLEINVSCPNVTHGGMSVGTDPVALSRLIERLRRITSKPMIVKLTPNVTDIAAIARAAAESGADALSLINTLVGMRIDIRTGEPIIANRTGGVSGPCVFPVALACVWRVRQALPDIPIIGIGGIDSGQKALEFLYAGANAVEVGAAALVDPTAPMRVARELDDLLDSRPELAAKLAAGQTWR</sequence>
<dbReference type="CDD" id="cd04740">
    <property type="entry name" value="DHOD_1B_like"/>
    <property type="match status" value="1"/>
</dbReference>
<reference evidence="10 11" key="1">
    <citation type="submission" date="2021-05" db="EMBL/GenBank/DDBJ databases">
        <title>Phylogenetic classification of ten novel species belonging to the genus Bifidobacterium comprising B. colchicus sp. nov., B. abeli sp. nov., B. bicoloris sp. nov., B. guerezis sp. nov., B. rosaliae sp. nov., B. santillanensis sp. nov., B. argentati sp. nov., B. amazzoni sp. nov., B. pluviali sp. nov., and B. pinnaculum sp. nov.</title>
        <authorList>
            <person name="Lugli G.A."/>
            <person name="Ruiz Garcia L."/>
            <person name="Margolles A."/>
            <person name="Ventura M."/>
        </authorList>
    </citation>
    <scope>NUCLEOTIDE SEQUENCE [LARGE SCALE GENOMIC DNA]</scope>
    <source>
        <strain evidence="10 11">6T3</strain>
    </source>
</reference>
<feature type="domain" description="Dihydroorotate dehydrogenase catalytic" evidence="9">
    <location>
        <begin position="28"/>
        <end position="306"/>
    </location>
</feature>
<organism evidence="10 11">
    <name type="scientific">Bifidobacterium phasiani</name>
    <dbReference type="NCBI Taxonomy" id="2834431"/>
    <lineage>
        <taxon>Bacteria</taxon>
        <taxon>Bacillati</taxon>
        <taxon>Actinomycetota</taxon>
        <taxon>Actinomycetes</taxon>
        <taxon>Bifidobacteriales</taxon>
        <taxon>Bifidobacteriaceae</taxon>
        <taxon>Bifidobacterium</taxon>
    </lineage>
</organism>
<dbReference type="RefSeq" id="WP_219081183.1">
    <property type="nucleotide sequence ID" value="NZ_JAHBBD010000008.1"/>
</dbReference>
<dbReference type="InterPro" id="IPR024920">
    <property type="entry name" value="Dihydroorotate_DH_1"/>
</dbReference>
<feature type="binding site" evidence="8">
    <location>
        <begin position="65"/>
        <end position="66"/>
    </location>
    <ligand>
        <name>FMN</name>
        <dbReference type="ChEBI" id="CHEBI:58210"/>
    </ligand>
</feature>
<dbReference type="InterPro" id="IPR050074">
    <property type="entry name" value="DHO_dehydrogenase"/>
</dbReference>
<feature type="binding site" evidence="8">
    <location>
        <position position="65"/>
    </location>
    <ligand>
        <name>substrate</name>
    </ligand>
</feature>
<evidence type="ECO:0000259" key="9">
    <source>
        <dbReference type="Pfam" id="PF01180"/>
    </source>
</evidence>
<keyword evidence="6 8" id="KW-0288">FMN</keyword>
<feature type="binding site" evidence="8">
    <location>
        <position position="184"/>
    </location>
    <ligand>
        <name>FMN</name>
        <dbReference type="ChEBI" id="CHEBI:58210"/>
    </ligand>
</feature>
<keyword evidence="8 10" id="KW-0560">Oxidoreductase</keyword>
<evidence type="ECO:0000256" key="5">
    <source>
        <dbReference type="ARBA" id="ARBA00022630"/>
    </source>
</evidence>
<keyword evidence="11" id="KW-1185">Reference proteome</keyword>
<feature type="binding site" evidence="8">
    <location>
        <begin position="89"/>
        <end position="93"/>
    </location>
    <ligand>
        <name>substrate</name>
    </ligand>
</feature>
<comment type="subcellular location">
    <subcellularLocation>
        <location evidence="1 8">Cytoplasm</location>
    </subcellularLocation>
</comment>
<dbReference type="NCBIfam" id="TIGR01037">
    <property type="entry name" value="pyrD_sub1_fam"/>
    <property type="match status" value="1"/>
</dbReference>
<evidence type="ECO:0000256" key="7">
    <source>
        <dbReference type="ARBA" id="ARBA00022975"/>
    </source>
</evidence>
<dbReference type="PIRSF" id="PIRSF000164">
    <property type="entry name" value="DHO_oxidase"/>
    <property type="match status" value="1"/>
</dbReference>
<protein>
    <recommendedName>
        <fullName evidence="8">Dihydroorotate dehydrogenase</fullName>
        <shortName evidence="8">DHOD</shortName>
        <shortName evidence="8">DHODase</shortName>
        <shortName evidence="8">DHOdehase</shortName>
        <ecNumber evidence="8">1.3.-.-</ecNumber>
    </recommendedName>
</protein>
<feature type="binding site" evidence="8">
    <location>
        <position position="236"/>
    </location>
    <ligand>
        <name>FMN</name>
        <dbReference type="ChEBI" id="CHEBI:58210"/>
    </ligand>
</feature>
<evidence type="ECO:0000256" key="8">
    <source>
        <dbReference type="HAMAP-Rule" id="MF_00224"/>
    </source>
</evidence>
<comment type="similarity">
    <text evidence="3 8">Belongs to the dihydroorotate dehydrogenase family. Type 1 subfamily.</text>
</comment>
<evidence type="ECO:0000256" key="2">
    <source>
        <dbReference type="ARBA" id="ARBA00004725"/>
    </source>
</evidence>
<evidence type="ECO:0000256" key="3">
    <source>
        <dbReference type="ARBA" id="ARBA00008008"/>
    </source>
</evidence>
<keyword evidence="5 8" id="KW-0285">Flavoprotein</keyword>
<dbReference type="Proteomes" id="UP000812844">
    <property type="component" value="Unassembled WGS sequence"/>
</dbReference>
<dbReference type="InterPro" id="IPR049622">
    <property type="entry name" value="Dihydroorotate_DH_I"/>
</dbReference>
<dbReference type="EC" id="1.3.-.-" evidence="8"/>
<dbReference type="EMBL" id="JAHBBD010000008">
    <property type="protein sequence ID" value="MBW3082735.1"/>
    <property type="molecule type" value="Genomic_DNA"/>
</dbReference>
<proteinExistence type="inferred from homology"/>
<comment type="catalytic activity">
    <reaction evidence="8">
        <text>(S)-dihydroorotate + A = orotate + AH2</text>
        <dbReference type="Rhea" id="RHEA:18073"/>
        <dbReference type="ChEBI" id="CHEBI:13193"/>
        <dbReference type="ChEBI" id="CHEBI:17499"/>
        <dbReference type="ChEBI" id="CHEBI:30839"/>
        <dbReference type="ChEBI" id="CHEBI:30864"/>
    </reaction>
</comment>
<comment type="cofactor">
    <cofactor evidence="8">
        <name>FMN</name>
        <dbReference type="ChEBI" id="CHEBI:58210"/>
    </cofactor>
    <text evidence="8">Binds 1 FMN per subunit.</text>
</comment>
<dbReference type="GO" id="GO:0004589">
    <property type="term" value="F:dihydroorotate dehydrogenase (NAD+) activity"/>
    <property type="evidence" value="ECO:0007669"/>
    <property type="project" value="UniProtKB-EC"/>
</dbReference>
<dbReference type="HAMAP" id="MF_00224">
    <property type="entry name" value="DHO_dh_type1"/>
    <property type="match status" value="1"/>
</dbReference>
<feature type="binding site" evidence="8">
    <location>
        <position position="119"/>
    </location>
    <ligand>
        <name>FMN</name>
        <dbReference type="ChEBI" id="CHEBI:58210"/>
    </ligand>
</feature>